<dbReference type="Proteomes" id="UP000448575">
    <property type="component" value="Unassembled WGS sequence"/>
</dbReference>
<dbReference type="Gene3D" id="3.40.630.30">
    <property type="match status" value="1"/>
</dbReference>
<reference evidence="5 6" key="1">
    <citation type="submission" date="2019-12" db="EMBL/GenBank/DDBJ databases">
        <title>Novel species isolated from a subtropical stream in China.</title>
        <authorList>
            <person name="Lu H."/>
        </authorList>
    </citation>
    <scope>NUCLEOTIDE SEQUENCE [LARGE SCALE GENOMIC DNA]</scope>
    <source>
        <strain evidence="5 6">DS3</strain>
    </source>
</reference>
<protein>
    <submittedName>
        <fullName evidence="5">GNAT family N-acetyltransferase</fullName>
    </submittedName>
</protein>
<evidence type="ECO:0000259" key="4">
    <source>
        <dbReference type="PROSITE" id="PS51186"/>
    </source>
</evidence>
<dbReference type="PROSITE" id="PS51186">
    <property type="entry name" value="GNAT"/>
    <property type="match status" value="1"/>
</dbReference>
<evidence type="ECO:0000256" key="3">
    <source>
        <dbReference type="ARBA" id="ARBA00038502"/>
    </source>
</evidence>
<dbReference type="InterPro" id="IPR051531">
    <property type="entry name" value="N-acetyltransferase"/>
</dbReference>
<gene>
    <name evidence="5" type="ORF">GTP41_04525</name>
</gene>
<dbReference type="InterPro" id="IPR000182">
    <property type="entry name" value="GNAT_dom"/>
</dbReference>
<dbReference type="SUPFAM" id="SSF55729">
    <property type="entry name" value="Acyl-CoA N-acyltransferases (Nat)"/>
    <property type="match status" value="1"/>
</dbReference>
<dbReference type="EMBL" id="WWCJ01000003">
    <property type="protein sequence ID" value="MYN01361.1"/>
    <property type="molecule type" value="Genomic_DNA"/>
</dbReference>
<keyword evidence="1 5" id="KW-0808">Transferase</keyword>
<organism evidence="5 6">
    <name type="scientific">Pseudoduganella guangdongensis</name>
    <dbReference type="NCBI Taxonomy" id="2692179"/>
    <lineage>
        <taxon>Bacteria</taxon>
        <taxon>Pseudomonadati</taxon>
        <taxon>Pseudomonadota</taxon>
        <taxon>Betaproteobacteria</taxon>
        <taxon>Burkholderiales</taxon>
        <taxon>Oxalobacteraceae</taxon>
        <taxon>Telluria group</taxon>
        <taxon>Pseudoduganella</taxon>
    </lineage>
</organism>
<evidence type="ECO:0000256" key="2">
    <source>
        <dbReference type="ARBA" id="ARBA00023315"/>
    </source>
</evidence>
<evidence type="ECO:0000313" key="6">
    <source>
        <dbReference type="Proteomes" id="UP000448575"/>
    </source>
</evidence>
<dbReference type="AlphaFoldDB" id="A0A6N9HCR9"/>
<dbReference type="PANTHER" id="PTHR43792">
    <property type="entry name" value="GNAT FAMILY, PUTATIVE (AFU_ORTHOLOGUE AFUA_3G00765)-RELATED-RELATED"/>
    <property type="match status" value="1"/>
</dbReference>
<dbReference type="RefSeq" id="WP_161024389.1">
    <property type="nucleotide sequence ID" value="NZ_WWCJ01000003.1"/>
</dbReference>
<keyword evidence="6" id="KW-1185">Reference proteome</keyword>
<dbReference type="Pfam" id="PF13302">
    <property type="entry name" value="Acetyltransf_3"/>
    <property type="match status" value="1"/>
</dbReference>
<evidence type="ECO:0000313" key="5">
    <source>
        <dbReference type="EMBL" id="MYN01361.1"/>
    </source>
</evidence>
<accession>A0A6N9HCR9</accession>
<dbReference type="PANTHER" id="PTHR43792:SF8">
    <property type="entry name" value="[RIBOSOMAL PROTEIN US5]-ALANINE N-ACETYLTRANSFERASE"/>
    <property type="match status" value="1"/>
</dbReference>
<name>A0A6N9HCR9_9BURK</name>
<keyword evidence="2" id="KW-0012">Acyltransferase</keyword>
<dbReference type="GO" id="GO:0016747">
    <property type="term" value="F:acyltransferase activity, transferring groups other than amino-acyl groups"/>
    <property type="evidence" value="ECO:0007669"/>
    <property type="project" value="InterPro"/>
</dbReference>
<sequence length="183" mass="21010">MPAFAPFTLSAPRLELRSLGPEDAPAVFKLFSDPEAMRYWSSAPWEQLQQAHDYIASTLAGYESGEHLRMGLDIGGQLAGVIHLYGFNRQNRRCEIGYMLGREFWGRGYMQEGMAALIDHAFRVLRLHRIEADIDPRNTASAKLLKSLHFVHEGHMRERWIINGEICDTDYFGLLRSDWLAER</sequence>
<evidence type="ECO:0000256" key="1">
    <source>
        <dbReference type="ARBA" id="ARBA00022679"/>
    </source>
</evidence>
<comment type="caution">
    <text evidence="5">The sequence shown here is derived from an EMBL/GenBank/DDBJ whole genome shotgun (WGS) entry which is preliminary data.</text>
</comment>
<comment type="similarity">
    <text evidence="3">Belongs to the acetyltransferase family. RimJ subfamily.</text>
</comment>
<dbReference type="InterPro" id="IPR016181">
    <property type="entry name" value="Acyl_CoA_acyltransferase"/>
</dbReference>
<proteinExistence type="inferred from homology"/>
<feature type="domain" description="N-acetyltransferase" evidence="4">
    <location>
        <begin position="14"/>
        <end position="173"/>
    </location>
</feature>